<dbReference type="OrthoDB" id="9813612at2"/>
<evidence type="ECO:0000256" key="8">
    <source>
        <dbReference type="ARBA" id="ARBA00022679"/>
    </source>
</evidence>
<evidence type="ECO:0000256" key="14">
    <source>
        <dbReference type="HAMAP-Rule" id="MF_01023"/>
    </source>
</evidence>
<dbReference type="GO" id="GO:0000105">
    <property type="term" value="P:L-histidine biosynthetic process"/>
    <property type="evidence" value="ECO:0007669"/>
    <property type="project" value="UniProtKB-UniRule"/>
</dbReference>
<evidence type="ECO:0000256" key="11">
    <source>
        <dbReference type="ARBA" id="ARBA00023102"/>
    </source>
</evidence>
<dbReference type="SUPFAM" id="SSF53335">
    <property type="entry name" value="S-adenosyl-L-methionine-dependent methyltransferases"/>
    <property type="match status" value="1"/>
</dbReference>
<evidence type="ECO:0000256" key="3">
    <source>
        <dbReference type="ARBA" id="ARBA00005189"/>
    </source>
</evidence>
<dbReference type="UniPathway" id="UPA00031">
    <property type="reaction ID" value="UER00012"/>
</dbReference>
<dbReference type="Gene3D" id="3.40.640.10">
    <property type="entry name" value="Type I PLP-dependent aspartate aminotransferase-like (Major domain)"/>
    <property type="match status" value="1"/>
</dbReference>
<dbReference type="InterPro" id="IPR015421">
    <property type="entry name" value="PyrdxlP-dep_Trfase_major"/>
</dbReference>
<dbReference type="PANTHER" id="PTHR43643">
    <property type="entry name" value="HISTIDINOL-PHOSPHATE AMINOTRANSFERASE 2"/>
    <property type="match status" value="1"/>
</dbReference>
<dbReference type="PROSITE" id="PS00599">
    <property type="entry name" value="AA_TRANSFER_CLASS_2"/>
    <property type="match status" value="1"/>
</dbReference>
<dbReference type="InterPro" id="IPR029063">
    <property type="entry name" value="SAM-dependent_MTases_sf"/>
</dbReference>
<keyword evidence="11 14" id="KW-0368">Histidine biosynthesis</keyword>
<comment type="pathway">
    <text evidence="3">Lipid metabolism.</text>
</comment>
<dbReference type="Gene3D" id="3.90.1150.10">
    <property type="entry name" value="Aspartate Aminotransferase, domain 1"/>
    <property type="match status" value="1"/>
</dbReference>
<dbReference type="InterPro" id="IPR005861">
    <property type="entry name" value="HisP_aminotrans"/>
</dbReference>
<dbReference type="Proteomes" id="UP000266005">
    <property type="component" value="Unassembled WGS sequence"/>
</dbReference>
<proteinExistence type="inferred from homology"/>
<dbReference type="AlphaFoldDB" id="A0A399RW19"/>
<keyword evidence="17" id="KW-1185">Reference proteome</keyword>
<comment type="catalytic activity">
    <reaction evidence="13 14">
        <text>L-histidinol phosphate + 2-oxoglutarate = 3-(imidazol-4-yl)-2-oxopropyl phosphate + L-glutamate</text>
        <dbReference type="Rhea" id="RHEA:23744"/>
        <dbReference type="ChEBI" id="CHEBI:16810"/>
        <dbReference type="ChEBI" id="CHEBI:29985"/>
        <dbReference type="ChEBI" id="CHEBI:57766"/>
        <dbReference type="ChEBI" id="CHEBI:57980"/>
        <dbReference type="EC" id="2.6.1.9"/>
    </reaction>
</comment>
<feature type="modified residue" description="N6-(pyridoxal phosphate)lysine" evidence="14">
    <location>
        <position position="202"/>
    </location>
</feature>
<dbReference type="InterPro" id="IPR050106">
    <property type="entry name" value="HistidinolP_aminotransfase"/>
</dbReference>
<comment type="cofactor">
    <cofactor evidence="1 14">
        <name>pyridoxal 5'-phosphate</name>
        <dbReference type="ChEBI" id="CHEBI:597326"/>
    </cofactor>
</comment>
<evidence type="ECO:0000256" key="1">
    <source>
        <dbReference type="ARBA" id="ARBA00001933"/>
    </source>
</evidence>
<keyword evidence="7 14" id="KW-0028">Amino-acid biosynthesis</keyword>
<dbReference type="Pfam" id="PF00155">
    <property type="entry name" value="Aminotran_1_2"/>
    <property type="match status" value="1"/>
</dbReference>
<evidence type="ECO:0000313" key="16">
    <source>
        <dbReference type="EMBL" id="RIJ34032.1"/>
    </source>
</evidence>
<dbReference type="InterPro" id="IPR015422">
    <property type="entry name" value="PyrdxlP-dep_Trfase_small"/>
</dbReference>
<dbReference type="EMBL" id="QWGE01000006">
    <property type="protein sequence ID" value="RIJ34032.1"/>
    <property type="molecule type" value="Genomic_DNA"/>
</dbReference>
<evidence type="ECO:0000259" key="15">
    <source>
        <dbReference type="Pfam" id="PF00155"/>
    </source>
</evidence>
<evidence type="ECO:0000256" key="13">
    <source>
        <dbReference type="ARBA" id="ARBA00047481"/>
    </source>
</evidence>
<dbReference type="PROSITE" id="PS50985">
    <property type="entry name" value="GRAS"/>
    <property type="match status" value="1"/>
</dbReference>
<dbReference type="GO" id="GO:0004400">
    <property type="term" value="F:histidinol-phosphate transaminase activity"/>
    <property type="evidence" value="ECO:0007669"/>
    <property type="project" value="UniProtKB-UniRule"/>
</dbReference>
<protein>
    <recommendedName>
        <fullName evidence="14">Histidinol-phosphate aminotransferase</fullName>
        <ecNumber evidence="14">2.6.1.9</ecNumber>
    </recommendedName>
    <alternativeName>
        <fullName evidence="14">Imidazole acetol-phosphate transaminase</fullName>
    </alternativeName>
</protein>
<dbReference type="InterPro" id="IPR005202">
    <property type="entry name" value="TF_GRAS"/>
</dbReference>
<comment type="subunit">
    <text evidence="5 14">Homodimer.</text>
</comment>
<keyword evidence="12" id="KW-0804">Transcription</keyword>
<keyword evidence="8 14" id="KW-0808">Transferase</keyword>
<feature type="domain" description="Aminotransferase class I/classII large" evidence="15">
    <location>
        <begin position="12"/>
        <end position="331"/>
    </location>
</feature>
<dbReference type="GO" id="GO:0030170">
    <property type="term" value="F:pyridoxal phosphate binding"/>
    <property type="evidence" value="ECO:0007669"/>
    <property type="project" value="InterPro"/>
</dbReference>
<dbReference type="PANTHER" id="PTHR43643:SF6">
    <property type="entry name" value="HISTIDINOL-PHOSPHATE AMINOTRANSFERASE"/>
    <property type="match status" value="1"/>
</dbReference>
<dbReference type="InterPro" id="IPR001917">
    <property type="entry name" value="Aminotrans_II_pyridoxalP_BS"/>
</dbReference>
<dbReference type="RefSeq" id="WP_119433442.1">
    <property type="nucleotide sequence ID" value="NZ_QWGE01000006.1"/>
</dbReference>
<comment type="caution">
    <text evidence="16">The sequence shown here is derived from an EMBL/GenBank/DDBJ whole genome shotgun (WGS) entry which is preliminary data.</text>
</comment>
<dbReference type="EC" id="2.6.1.9" evidence="14"/>
<evidence type="ECO:0000256" key="10">
    <source>
        <dbReference type="ARBA" id="ARBA00023015"/>
    </source>
</evidence>
<keyword evidence="9 14" id="KW-0663">Pyridoxal phosphate</keyword>
<evidence type="ECO:0000256" key="6">
    <source>
        <dbReference type="ARBA" id="ARBA00022576"/>
    </source>
</evidence>
<dbReference type="SUPFAM" id="SSF53383">
    <property type="entry name" value="PLP-dependent transferases"/>
    <property type="match status" value="1"/>
</dbReference>
<evidence type="ECO:0000256" key="5">
    <source>
        <dbReference type="ARBA" id="ARBA00011738"/>
    </source>
</evidence>
<name>A0A399RW19_9BACT</name>
<evidence type="ECO:0000256" key="4">
    <source>
        <dbReference type="ARBA" id="ARBA00007970"/>
    </source>
</evidence>
<organism evidence="16 17">
    <name type="scientific">Pontibacter oryzae</name>
    <dbReference type="NCBI Taxonomy" id="2304593"/>
    <lineage>
        <taxon>Bacteria</taxon>
        <taxon>Pseudomonadati</taxon>
        <taxon>Bacteroidota</taxon>
        <taxon>Cytophagia</taxon>
        <taxon>Cytophagales</taxon>
        <taxon>Hymenobacteraceae</taxon>
        <taxon>Pontibacter</taxon>
    </lineage>
</organism>
<dbReference type="InterPro" id="IPR004839">
    <property type="entry name" value="Aminotransferase_I/II_large"/>
</dbReference>
<evidence type="ECO:0000313" key="17">
    <source>
        <dbReference type="Proteomes" id="UP000266005"/>
    </source>
</evidence>
<evidence type="ECO:0000256" key="2">
    <source>
        <dbReference type="ARBA" id="ARBA00005011"/>
    </source>
</evidence>
<accession>A0A399RW19</accession>
<dbReference type="HAMAP" id="MF_01023">
    <property type="entry name" value="HisC_aminotrans_2"/>
    <property type="match status" value="1"/>
</dbReference>
<dbReference type="NCBIfam" id="TIGR01141">
    <property type="entry name" value="hisC"/>
    <property type="match status" value="1"/>
</dbReference>
<keyword evidence="10" id="KW-0805">Transcription regulation</keyword>
<dbReference type="CDD" id="cd00609">
    <property type="entry name" value="AAT_like"/>
    <property type="match status" value="1"/>
</dbReference>
<dbReference type="InterPro" id="IPR015424">
    <property type="entry name" value="PyrdxlP-dep_Trfase"/>
</dbReference>
<dbReference type="Gene3D" id="3.40.50.150">
    <property type="entry name" value="Vaccinia Virus protein VP39"/>
    <property type="match status" value="1"/>
</dbReference>
<comment type="pathway">
    <text evidence="2 14">Amino-acid biosynthesis; L-histidine biosynthesis; L-histidine from 5-phospho-alpha-D-ribose 1-diphosphate: step 7/9.</text>
</comment>
<evidence type="ECO:0000256" key="12">
    <source>
        <dbReference type="ARBA" id="ARBA00023163"/>
    </source>
</evidence>
<comment type="similarity">
    <text evidence="4 14">Belongs to the class-II pyridoxal-phosphate-dependent aminotransferase family. Histidinol-phosphate aminotransferase subfamily.</text>
</comment>
<dbReference type="Pfam" id="PF03514">
    <property type="entry name" value="GRAS"/>
    <property type="match status" value="1"/>
</dbReference>
<evidence type="ECO:0000256" key="7">
    <source>
        <dbReference type="ARBA" id="ARBA00022605"/>
    </source>
</evidence>
<sequence>METSAQLHYNGSTNENLFGISAKVADALQHAITFTHTYPNPDASALSSAIAARLAVNPSQVAIGSGSAELISLLVRAICKPHPDSNIVSVMPTYPLYRLEAEALGVHYKTAPLNSKHELEIECLLQQIDEKTRIIFLANPNNPTGNYLTQPQLERLLQEVPPQVLLVLDEAYVEYTTAPDFTDGMAYLSQYPNLVVLRTFSKAYGLAALRVGYLVAQEQLVQKILTVKLPYNVNQFAQMAALAALEDQEHLNHTVSETLISKAHLQQLLDACGVQWWPSEGNFLYVDAGVPAAGVVAGLAQYGIRVREMDSKFHFRITVGTHENQQHLHEKLNDILAPAQIWPDKALAQILETGYQLPNIEDVFQGLAAVADLAETANSIGTAAERIALAFARAFSACLGPEGNEHAGNLYSSTYGETDMISAFNVLVKSTPLVTFGHLFGNLAIAKATEQSNDIHILDLGIGSGLQWLHLLDVLAARPGKAPKISITGVDIPASTGTPDARLRQAGCMLQQHAARLGLEFHYSCLAKRLEDVTLQDLYFSPTETLVVNSTFTLHHLPDKLQGEVDYRDKVLQQVKALKPAIVTLTEPDSEHNKLNFLPRLRESLRHYYTVFDALDTLLPRFMPERQVIEQEFFGREIINVISCEGSQRVERHERHEAWRQRLARNGFAPADHLIKPKDIHQALELHPNFSLQPNGAGYTLCWKGTPVVAATAWV</sequence>
<keyword evidence="6 14" id="KW-0032">Aminotransferase</keyword>
<gene>
    <name evidence="14 16" type="primary">hisC</name>
    <name evidence="16" type="ORF">D1627_16815</name>
</gene>
<reference evidence="17" key="1">
    <citation type="submission" date="2018-08" db="EMBL/GenBank/DDBJ databases">
        <title>Mucilaginibacter sp. MYSH2.</title>
        <authorList>
            <person name="Seo T."/>
        </authorList>
    </citation>
    <scope>NUCLEOTIDE SEQUENCE [LARGE SCALE GENOMIC DNA]</scope>
    <source>
        <strain evidence="17">KIRAN</strain>
    </source>
</reference>
<evidence type="ECO:0000256" key="9">
    <source>
        <dbReference type="ARBA" id="ARBA00022898"/>
    </source>
</evidence>